<evidence type="ECO:0000313" key="3">
    <source>
        <dbReference type="EMBL" id="MFD1719780.1"/>
    </source>
</evidence>
<organism evidence="3 4">
    <name type="scientific">Georgenia deserti</name>
    <dbReference type="NCBI Taxonomy" id="2093781"/>
    <lineage>
        <taxon>Bacteria</taxon>
        <taxon>Bacillati</taxon>
        <taxon>Actinomycetota</taxon>
        <taxon>Actinomycetes</taxon>
        <taxon>Micrococcales</taxon>
        <taxon>Bogoriellaceae</taxon>
        <taxon>Georgenia</taxon>
    </lineage>
</organism>
<dbReference type="RefSeq" id="WP_388010756.1">
    <property type="nucleotide sequence ID" value="NZ_JBHUEE010000013.1"/>
</dbReference>
<dbReference type="SUPFAM" id="SSF53800">
    <property type="entry name" value="Chelatase"/>
    <property type="match status" value="1"/>
</dbReference>
<comment type="caution">
    <text evidence="3">The sequence shown here is derived from an EMBL/GenBank/DDBJ whole genome shotgun (WGS) entry which is preliminary data.</text>
</comment>
<evidence type="ECO:0000313" key="4">
    <source>
        <dbReference type="Proteomes" id="UP001597277"/>
    </source>
</evidence>
<keyword evidence="4" id="KW-1185">Reference proteome</keyword>
<proteinExistence type="predicted"/>
<dbReference type="InterPro" id="IPR002762">
    <property type="entry name" value="CbiX-like"/>
</dbReference>
<evidence type="ECO:0000256" key="2">
    <source>
        <dbReference type="ARBA" id="ARBA00023239"/>
    </source>
</evidence>
<dbReference type="InterPro" id="IPR050963">
    <property type="entry name" value="Sirohydro_Cobaltochel/CbiX"/>
</dbReference>
<gene>
    <name evidence="3" type="ORF">ACFSE6_18195</name>
</gene>
<dbReference type="PROSITE" id="PS51257">
    <property type="entry name" value="PROKAR_LIPOPROTEIN"/>
    <property type="match status" value="1"/>
</dbReference>
<dbReference type="PANTHER" id="PTHR33542:SF5">
    <property type="entry name" value="FERROCHELATASE CHE1"/>
    <property type="match status" value="1"/>
</dbReference>
<protein>
    <submittedName>
        <fullName evidence="3">Sirohydrochlorin chelatase</fullName>
    </submittedName>
</protein>
<dbReference type="Gene3D" id="3.40.50.1400">
    <property type="match status" value="2"/>
</dbReference>
<dbReference type="Pfam" id="PF01903">
    <property type="entry name" value="CbiX"/>
    <property type="match status" value="2"/>
</dbReference>
<sequence>MAEKRTDGQAAPGGAPALLACSHGTSSAAGRAAVAALVDAVRSRVPHVHVEDSFVDVQQPDVPASLAGLGERPVRIVPLLLSAGYHVHVDLAEAAERRRGAELAGALGPDRRLVEVLARRLDEAGLAGTDRVVLAAAGSSDARAVEDCERTAAMLAEMLRRPVSTGYISAARPPLAEAVAAAREGAGEGGRVVVATYLLAPGYFADLAAGSGADVVTAPLLTAAGEPPAELVEIVLDRYGA</sequence>
<dbReference type="Proteomes" id="UP001597277">
    <property type="component" value="Unassembled WGS sequence"/>
</dbReference>
<keyword evidence="1" id="KW-0479">Metal-binding</keyword>
<reference evidence="4" key="1">
    <citation type="journal article" date="2019" name="Int. J. Syst. Evol. Microbiol.">
        <title>The Global Catalogue of Microorganisms (GCM) 10K type strain sequencing project: providing services to taxonomists for standard genome sequencing and annotation.</title>
        <authorList>
            <consortium name="The Broad Institute Genomics Platform"/>
            <consortium name="The Broad Institute Genome Sequencing Center for Infectious Disease"/>
            <person name="Wu L."/>
            <person name="Ma J."/>
        </authorList>
    </citation>
    <scope>NUCLEOTIDE SEQUENCE [LARGE SCALE GENOMIC DNA]</scope>
    <source>
        <strain evidence="4">JCM 17130</strain>
    </source>
</reference>
<dbReference type="EMBL" id="JBHUEE010000013">
    <property type="protein sequence ID" value="MFD1719780.1"/>
    <property type="molecule type" value="Genomic_DNA"/>
</dbReference>
<keyword evidence="2" id="KW-0456">Lyase</keyword>
<evidence type="ECO:0000256" key="1">
    <source>
        <dbReference type="ARBA" id="ARBA00022723"/>
    </source>
</evidence>
<name>A0ABW4L930_9MICO</name>
<accession>A0ABW4L930</accession>
<dbReference type="PANTHER" id="PTHR33542">
    <property type="entry name" value="SIROHYDROCHLORIN FERROCHELATASE, CHLOROPLASTIC"/>
    <property type="match status" value="1"/>
</dbReference>